<gene>
    <name evidence="2" type="ORF">AWRI4233_LOCUS5356</name>
</gene>
<evidence type="ECO:0000313" key="3">
    <source>
        <dbReference type="Proteomes" id="UP000714618"/>
    </source>
</evidence>
<dbReference type="AlphaFoldDB" id="A0A9N8JXR6"/>
<name>A0A9N8JXR6_9PEZI</name>
<dbReference type="EMBL" id="CAIJEO010000007">
    <property type="protein sequence ID" value="CAD0095889.1"/>
    <property type="molecule type" value="Genomic_DNA"/>
</dbReference>
<evidence type="ECO:0000256" key="1">
    <source>
        <dbReference type="SAM" id="MobiDB-lite"/>
    </source>
</evidence>
<reference evidence="2" key="1">
    <citation type="submission" date="2020-06" db="EMBL/GenBank/DDBJ databases">
        <authorList>
            <person name="Onetto C."/>
        </authorList>
    </citation>
    <scope>NUCLEOTIDE SEQUENCE</scope>
</reference>
<evidence type="ECO:0000313" key="2">
    <source>
        <dbReference type="EMBL" id="CAD0095889.1"/>
    </source>
</evidence>
<sequence length="425" mass="43857">MAPFVVGDFLEYSGINVNGMIVCYAINAPNVQILTPDGPTYIRVEDAIIGVFDGGANVENADSRFIGYTSNPQPITLWALDLDPCTGEESERPIGSAPYKAGDNRNKWIWRADTRVNGRYTREYAVKSNDGIVTTKNNITAGRYVQPVTEWIFPESTLPGNVPPVNDFSALEHLAKGIGYTPDGVLIGQLKPWPGANVPQAPVCPPFTPGSAPPASSGSGTGSTPPASGSVTPPSGPVTPLLASAATIATRPGVAVPLKVDVTNSASFAAGDLTFSWSQTSGPAVTLASTNGQSTSFTAPASTTLSTYVFTVTVKSTSSGTTATGTFTVTSDPTTKDTVVIDAYTATTSNGGHLSVSAHTNIVGFDAKLRVYLAATATGTSFPMTTVAGKPGYYFYDAPKGTKKTAGVTVVSDGGGSASRTTTTA</sequence>
<dbReference type="OrthoDB" id="2129641at2759"/>
<dbReference type="Proteomes" id="UP000714618">
    <property type="component" value="Unassembled WGS sequence"/>
</dbReference>
<protein>
    <submittedName>
        <fullName evidence="2">Uncharacterized protein</fullName>
    </submittedName>
</protein>
<accession>A0A9N8JXR6</accession>
<dbReference type="Pfam" id="PF22352">
    <property type="entry name" value="K319L-like_PKD"/>
    <property type="match status" value="1"/>
</dbReference>
<comment type="caution">
    <text evidence="2">The sequence shown here is derived from an EMBL/GenBank/DDBJ whole genome shotgun (WGS) entry which is preliminary data.</text>
</comment>
<feature type="compositionally biased region" description="Low complexity" evidence="1">
    <location>
        <begin position="213"/>
        <end position="233"/>
    </location>
</feature>
<keyword evidence="3" id="KW-1185">Reference proteome</keyword>
<organism evidence="2 3">
    <name type="scientific">Aureobasidium mustum</name>
    <dbReference type="NCBI Taxonomy" id="2773714"/>
    <lineage>
        <taxon>Eukaryota</taxon>
        <taxon>Fungi</taxon>
        <taxon>Dikarya</taxon>
        <taxon>Ascomycota</taxon>
        <taxon>Pezizomycotina</taxon>
        <taxon>Dothideomycetes</taxon>
        <taxon>Dothideomycetidae</taxon>
        <taxon>Dothideales</taxon>
        <taxon>Saccotheciaceae</taxon>
        <taxon>Aureobasidium</taxon>
    </lineage>
</organism>
<feature type="compositionally biased region" description="Pro residues" evidence="1">
    <location>
        <begin position="202"/>
        <end position="212"/>
    </location>
</feature>
<dbReference type="Gene3D" id="2.60.40.3010">
    <property type="match status" value="1"/>
</dbReference>
<feature type="region of interest" description="Disordered" evidence="1">
    <location>
        <begin position="201"/>
        <end position="238"/>
    </location>
</feature>
<proteinExistence type="predicted"/>